<feature type="region of interest" description="Disordered" evidence="1">
    <location>
        <begin position="1"/>
        <end position="24"/>
    </location>
</feature>
<organism evidence="3 4">
    <name type="scientific">Streptomyces massasporeus</name>
    <dbReference type="NCBI Taxonomy" id="67324"/>
    <lineage>
        <taxon>Bacteria</taxon>
        <taxon>Bacillati</taxon>
        <taxon>Actinomycetota</taxon>
        <taxon>Actinomycetes</taxon>
        <taxon>Kitasatosporales</taxon>
        <taxon>Streptomycetaceae</taxon>
        <taxon>Streptomyces</taxon>
    </lineage>
</organism>
<evidence type="ECO:0000313" key="4">
    <source>
        <dbReference type="Proteomes" id="UP001601288"/>
    </source>
</evidence>
<reference evidence="3 4" key="1">
    <citation type="submission" date="2024-10" db="EMBL/GenBank/DDBJ databases">
        <title>The Natural Products Discovery Center: Release of the First 8490 Sequenced Strains for Exploring Actinobacteria Biosynthetic Diversity.</title>
        <authorList>
            <person name="Kalkreuter E."/>
            <person name="Kautsar S.A."/>
            <person name="Yang D."/>
            <person name="Bader C.D."/>
            <person name="Teijaro C.N."/>
            <person name="Fluegel L."/>
            <person name="Davis C.M."/>
            <person name="Simpson J.R."/>
            <person name="Lauterbach L."/>
            <person name="Steele A.D."/>
            <person name="Gui C."/>
            <person name="Meng S."/>
            <person name="Li G."/>
            <person name="Viehrig K."/>
            <person name="Ye F."/>
            <person name="Su P."/>
            <person name="Kiefer A.F."/>
            <person name="Nichols A."/>
            <person name="Cepeda A.J."/>
            <person name="Yan W."/>
            <person name="Fan B."/>
            <person name="Jiang Y."/>
            <person name="Adhikari A."/>
            <person name="Zheng C.-J."/>
            <person name="Schuster L."/>
            <person name="Cowan T.M."/>
            <person name="Smanski M.J."/>
            <person name="Chevrette M.G."/>
            <person name="De Carvalho L.P.S."/>
            <person name="Shen B."/>
        </authorList>
    </citation>
    <scope>NUCLEOTIDE SEQUENCE [LARGE SCALE GENOMIC DNA]</scope>
    <source>
        <strain evidence="3 4">NPDC007066</strain>
    </source>
</reference>
<proteinExistence type="predicted"/>
<dbReference type="RefSeq" id="WP_358292962.1">
    <property type="nucleotide sequence ID" value="NZ_JBEYGJ010000076.1"/>
</dbReference>
<dbReference type="CDD" id="cd00829">
    <property type="entry name" value="SCP-x_thiolase"/>
    <property type="match status" value="1"/>
</dbReference>
<feature type="domain" description="Thiolase C-terminal" evidence="2">
    <location>
        <begin position="271"/>
        <end position="405"/>
    </location>
</feature>
<accession>A0ABW6LUT1</accession>
<evidence type="ECO:0000259" key="2">
    <source>
        <dbReference type="Pfam" id="PF22691"/>
    </source>
</evidence>
<evidence type="ECO:0000313" key="3">
    <source>
        <dbReference type="EMBL" id="MFE9231357.1"/>
    </source>
</evidence>
<dbReference type="Pfam" id="PF22691">
    <property type="entry name" value="Thiolase_C_1"/>
    <property type="match status" value="1"/>
</dbReference>
<keyword evidence="4" id="KW-1185">Reference proteome</keyword>
<gene>
    <name evidence="3" type="ORF">ACFYM3_43660</name>
</gene>
<dbReference type="Gene3D" id="3.40.47.10">
    <property type="match status" value="1"/>
</dbReference>
<dbReference type="SUPFAM" id="SSF53901">
    <property type="entry name" value="Thiolase-like"/>
    <property type="match status" value="1"/>
</dbReference>
<dbReference type="InterPro" id="IPR055140">
    <property type="entry name" value="Thiolase_C_2"/>
</dbReference>
<dbReference type="EMBL" id="JBIAFP010000060">
    <property type="protein sequence ID" value="MFE9231357.1"/>
    <property type="molecule type" value="Genomic_DNA"/>
</dbReference>
<comment type="caution">
    <text evidence="3">The sequence shown here is derived from an EMBL/GenBank/DDBJ whole genome shotgun (WGS) entry which is preliminary data.</text>
</comment>
<name>A0ABW6LUT1_9ACTN</name>
<dbReference type="InterPro" id="IPR016039">
    <property type="entry name" value="Thiolase-like"/>
</dbReference>
<evidence type="ECO:0000256" key="1">
    <source>
        <dbReference type="SAM" id="MobiDB-lite"/>
    </source>
</evidence>
<dbReference type="PANTHER" id="PTHR42870">
    <property type="entry name" value="ACETYL-COA C-ACETYLTRANSFERASE"/>
    <property type="match status" value="1"/>
</dbReference>
<protein>
    <submittedName>
        <fullName evidence="3">Thiolase family protein</fullName>
    </submittedName>
</protein>
<sequence>MPDHRRDLTSGLKSGPKKGDPMGGRSAAIAGVGLTEVGKVYGRTAAEFADDAVRLAVADAGLTLRDVDGLLINPGKSPGLDLGLAKRLGLRDLTLLTEVQSFGASVGIMVAQAAAAVLSGAATAVVCVFADAPLQENARTGDAYASSSLNATGFRSAETAGGFTSVNHRYALAAARYMAHYGVTNDHLGAVAVSQRKWAALNPAAQFRKPLPLEDYHQSRWVVRPLHLFDCCLVSNGGAAVVVTTAERAAALPRPPVHVWGWGQAHPGYAMERGGMFGLVTGAAASGAAAMKMAGITPSDVDVREIYDCYTYTVLVTLEDYGFCAKGEAGELAASGALAPGGALPTNTGGGQLSGFYLWGMTPLVEAVQQVRGQAGEGRQVPRHDVALVSGNGGILDHHATLVLGAVPAS</sequence>
<dbReference type="PANTHER" id="PTHR42870:SF1">
    <property type="entry name" value="NON-SPECIFIC LIPID-TRANSFER PROTEIN-LIKE 2"/>
    <property type="match status" value="1"/>
</dbReference>
<dbReference type="Proteomes" id="UP001601288">
    <property type="component" value="Unassembled WGS sequence"/>
</dbReference>